<dbReference type="EMBL" id="SDOX01000020">
    <property type="protein sequence ID" value="TFJ84183.1"/>
    <property type="molecule type" value="Genomic_DNA"/>
</dbReference>
<accession>A0A4D9D2D7</accession>
<feature type="compositionally biased region" description="Low complexity" evidence="1">
    <location>
        <begin position="293"/>
        <end position="363"/>
    </location>
</feature>
<reference evidence="2 3" key="1">
    <citation type="submission" date="2019-01" db="EMBL/GenBank/DDBJ databases">
        <title>Nuclear Genome Assembly of the Microalgal Biofuel strain Nannochloropsis salina CCMP1776.</title>
        <authorList>
            <person name="Hovde B."/>
        </authorList>
    </citation>
    <scope>NUCLEOTIDE SEQUENCE [LARGE SCALE GENOMIC DNA]</scope>
    <source>
        <strain evidence="2 3">CCMP1776</strain>
    </source>
</reference>
<gene>
    <name evidence="2" type="ORF">NSK_004655</name>
</gene>
<proteinExistence type="predicted"/>
<dbReference type="AlphaFoldDB" id="A0A4D9D2D7"/>
<feature type="region of interest" description="Disordered" evidence="1">
    <location>
        <begin position="288"/>
        <end position="364"/>
    </location>
</feature>
<evidence type="ECO:0000313" key="3">
    <source>
        <dbReference type="Proteomes" id="UP000355283"/>
    </source>
</evidence>
<name>A0A4D9D2D7_9STRA</name>
<evidence type="ECO:0000256" key="1">
    <source>
        <dbReference type="SAM" id="MobiDB-lite"/>
    </source>
</evidence>
<protein>
    <submittedName>
        <fullName evidence="2">Uncharacterized protein</fullName>
    </submittedName>
</protein>
<keyword evidence="3" id="KW-1185">Reference proteome</keyword>
<comment type="caution">
    <text evidence="2">The sequence shown here is derived from an EMBL/GenBank/DDBJ whole genome shotgun (WGS) entry which is preliminary data.</text>
</comment>
<organism evidence="2 3">
    <name type="scientific">Nannochloropsis salina CCMP1776</name>
    <dbReference type="NCBI Taxonomy" id="1027361"/>
    <lineage>
        <taxon>Eukaryota</taxon>
        <taxon>Sar</taxon>
        <taxon>Stramenopiles</taxon>
        <taxon>Ochrophyta</taxon>
        <taxon>Eustigmatophyceae</taxon>
        <taxon>Eustigmatales</taxon>
        <taxon>Monodopsidaceae</taxon>
        <taxon>Microchloropsis</taxon>
        <taxon>Microchloropsis salina</taxon>
    </lineage>
</organism>
<dbReference type="Proteomes" id="UP000355283">
    <property type="component" value="Unassembled WGS sequence"/>
</dbReference>
<evidence type="ECO:0000313" key="2">
    <source>
        <dbReference type="EMBL" id="TFJ84183.1"/>
    </source>
</evidence>
<sequence>MSNYFSYKFGQGLVLGMLFLLPTHHRYTATAASFENFTDGTINQQFGWTVEDQWGNSANIYDQAITLDAVGTRVWQMSNAITSQSFSNQPCSPITAQVAGEPGSSLWNDYGPNFTQPFNPPHYGANATVSTFYTRVMFGSATGAPQPGLALSLSATAKQSTVRMSWVGLQDSGSGIDLGFFDYVDDSYRFTEMATNLSYTDLHTVETTIDFMAGPANDVVKVFLNGTLIHTGLSWEAFYYSNEQIVPGEPRLQAVNALLFVARGTAAPATTGAGYYFHAVEVSNIPPTPAPTATPTAIPTAAPTASPTAIPTAAPTASPTAIPTAAPTASPTAIPTAAPTASPTPSSFTPAPTPAVPQVTPTPEGQDVAVPILDPATNTTSGGIEFANVTAPGITVVVNVVPDPSDPLYEPPSNFVLGDPPTYKFITTNASFSGDITVCLSYLPSAFPAGTQPRLFHFVNEVWVDVTTRVDPVAQLVCGVVTSLSPFALGTVTSPTFLAQAYLKSLVQAPGRRFTLFLDLLFLERPLEDVVVSCLLGGNTSTLHVQGHATRLLQGRSTKVFKRARLGDEALSFTRGVLKPNTWRPKLRYVKTDDELAWTLPAGGIVLGKSYKIKWRIRLGRSVASGTELPLTVSVAEWMEDLVVSVK</sequence>